<sequence>MIEVVCICKWRFKVQDEHAGLSIKCPKCRRLVDVPIAPPALVVETDLAAAPGEAKQGQVEGPAHAGIMAETDLKALQASIERLVTVNQSMNMRLAWIVGLMVLILLRILLRG</sequence>
<name>A0AAU7CH50_9BACT</name>
<reference evidence="2" key="1">
    <citation type="submission" date="2024-05" db="EMBL/GenBank/DDBJ databases">
        <title>Planctomycetes of the genus Singulisphaera possess chitinolytic capabilities.</title>
        <authorList>
            <person name="Ivanova A."/>
        </authorList>
    </citation>
    <scope>NUCLEOTIDE SEQUENCE</scope>
    <source>
        <strain evidence="2">Ch08T</strain>
    </source>
</reference>
<proteinExistence type="predicted"/>
<evidence type="ECO:0008006" key="3">
    <source>
        <dbReference type="Google" id="ProtNLM"/>
    </source>
</evidence>
<gene>
    <name evidence="2" type="ORF">V5E97_00190</name>
</gene>
<evidence type="ECO:0000313" key="2">
    <source>
        <dbReference type="EMBL" id="XBH04467.1"/>
    </source>
</evidence>
<dbReference type="EMBL" id="CP155447">
    <property type="protein sequence ID" value="XBH04467.1"/>
    <property type="molecule type" value="Genomic_DNA"/>
</dbReference>
<organism evidence="2">
    <name type="scientific">Singulisphaera sp. Ch08</name>
    <dbReference type="NCBI Taxonomy" id="3120278"/>
    <lineage>
        <taxon>Bacteria</taxon>
        <taxon>Pseudomonadati</taxon>
        <taxon>Planctomycetota</taxon>
        <taxon>Planctomycetia</taxon>
        <taxon>Isosphaerales</taxon>
        <taxon>Isosphaeraceae</taxon>
        <taxon>Singulisphaera</taxon>
    </lineage>
</organism>
<keyword evidence="1" id="KW-0812">Transmembrane</keyword>
<accession>A0AAU7CH50</accession>
<dbReference type="RefSeq" id="WP_406697228.1">
    <property type="nucleotide sequence ID" value="NZ_CP155447.1"/>
</dbReference>
<keyword evidence="1" id="KW-1133">Transmembrane helix</keyword>
<protein>
    <recommendedName>
        <fullName evidence="3">Zinc finger/thioredoxin putative domain-containing protein</fullName>
    </recommendedName>
</protein>
<feature type="transmembrane region" description="Helical" evidence="1">
    <location>
        <begin position="93"/>
        <end position="110"/>
    </location>
</feature>
<evidence type="ECO:0000256" key="1">
    <source>
        <dbReference type="SAM" id="Phobius"/>
    </source>
</evidence>
<keyword evidence="1" id="KW-0472">Membrane</keyword>
<dbReference type="AlphaFoldDB" id="A0AAU7CH50"/>